<keyword evidence="2" id="KW-0472">Membrane</keyword>
<organism evidence="4">
    <name type="scientific">Flavobacterium sp. WC2429</name>
    <dbReference type="NCBI Taxonomy" id="3234140"/>
    <lineage>
        <taxon>Bacteria</taxon>
        <taxon>Pseudomonadati</taxon>
        <taxon>Bacteroidota</taxon>
        <taxon>Flavobacteriia</taxon>
        <taxon>Flavobacteriales</taxon>
        <taxon>Flavobacteriaceae</taxon>
        <taxon>Flavobacterium</taxon>
    </lineage>
</organism>
<gene>
    <name evidence="4" type="ORF">AB3G32_15360</name>
</gene>
<dbReference type="EMBL" id="CP165627">
    <property type="protein sequence ID" value="XDV01693.1"/>
    <property type="molecule type" value="Genomic_DNA"/>
</dbReference>
<feature type="coiled-coil region" evidence="1">
    <location>
        <begin position="423"/>
        <end position="450"/>
    </location>
</feature>
<keyword evidence="2" id="KW-1133">Transmembrane helix</keyword>
<dbReference type="RefSeq" id="WP_369765314.1">
    <property type="nucleotide sequence ID" value="NZ_CP165627.1"/>
</dbReference>
<accession>A0AB39WJS1</accession>
<dbReference type="Pfam" id="PF20693">
    <property type="entry name" value="YobI-ATPase"/>
    <property type="match status" value="1"/>
</dbReference>
<sequence>MKKQLLILLNYTICILKKWSNKLNTAQIHNDDYQSLTPIDNADEDQTYSNAIIWALENRNTRNIKNIALTGSYGSGKSSILKTFQKNNQSCEYNFLNISLATFKDEIEEDSCSKKDDELLRLIELSILQQIFYHVENNKIPDSRFKKINSISNQKLFKYTLYIIVWLFSIFNLFFPKLIYKLLLIDGFSDNASIETIIHYSLLSIAFIGLYIFISKTIRVFNSSKINKLNIQSGEIEIDKEIDKSILNNHLDEILYFFEVTHYNVVIIEDLDRFGQTEIFTKLRELNSLINNSLQVGKEVVFIYAVKDDMFKDKDRTKFFDFIIPIIPVINSSNSNDILLNKLTPISTEISTDLIDDLSLFIDDMRLLNNILNEYKIYQSKLSNKLSQDKLLAMIVYKNIHPGDFVRLHNSEGLIYDIIKKKQEYLQIQISNINKKIETLNDEIEVLEKLGIKNIKELRAIYIEALIEIIPKSVSISIDNTEYTFKKLKEDSNFKKLLNQTSLRYYYYHPSYGDNRLDTNNTKFSDVENLVDNEYNYLEREQQILDWENEKIEMLKKEIESFNKEKIAIKSLPLKEVLQRNENANLLDNEKQNRLINILLRNGYIDEDYYDYISHFYEGSLTREDKDFLINVKSQASSDFNYKLNKVENLLKKIKDDYFEKEFVLNYNLFDFLLTNSKYKSKLKSTFNNLKNKSDNSIAFIDGYIEEGNNIAKFIKLLCEDWKEIWNYIELESDFSLEKKEVYLKLILEYADISSIKTISYNSKLIDFISNKKDFLTVITNQDKIRKIIKELNPKLKFIDNAEQTLDLFIFVYEGNFYDINYNMIELILKINCNSESINLREANYTAIQNSECIFLIKYIDENIQKYISNVFLKLDNNTRENETSILKLLNNENLSLSDKEKIIIKEEVIISKLEDNEDNEVSGILLRLSKVKPIWSNILDYYDHNENIADGNIVSFFNNLKNSQLLSKNKIPYVIENRPLIEKFSKDIILNETIADENYNLVTKSIPFIFPKSLNYTELSYNKVEILINNRKLIFNNENYNLIKENFEGLCILFLENYTADFLADFENFTVNSNDFTSLISSVKFSMDEKIELITKIDETIIVNEQKNINKLSEFVANSKNFEITITLLECLVVKSAIKENRIKIYNKYYNKFNLDSTSKFLQSLGYPYSDILVLKKRPSLDHKQLNFNLADILKNKGFIKNFTSDGKTLKVIALHK</sequence>
<proteinExistence type="predicted"/>
<feature type="domain" description="YobI-like P-loop NTPase" evidence="3">
    <location>
        <begin position="48"/>
        <end position="416"/>
    </location>
</feature>
<feature type="transmembrane region" description="Helical" evidence="2">
    <location>
        <begin position="156"/>
        <end position="176"/>
    </location>
</feature>
<keyword evidence="1" id="KW-0175">Coiled coil</keyword>
<evidence type="ECO:0000256" key="1">
    <source>
        <dbReference type="SAM" id="Coils"/>
    </source>
</evidence>
<reference evidence="4" key="1">
    <citation type="submission" date="2024-07" db="EMBL/GenBank/DDBJ databases">
        <authorList>
            <person name="Biller S.J."/>
        </authorList>
    </citation>
    <scope>NUCLEOTIDE SEQUENCE</scope>
    <source>
        <strain evidence="4">WC2429</strain>
    </source>
</reference>
<keyword evidence="2" id="KW-0812">Transmembrane</keyword>
<dbReference type="InterPro" id="IPR048428">
    <property type="entry name" value="YobI-NTPase"/>
</dbReference>
<evidence type="ECO:0000256" key="2">
    <source>
        <dbReference type="SAM" id="Phobius"/>
    </source>
</evidence>
<dbReference type="AlphaFoldDB" id="A0AB39WJS1"/>
<feature type="coiled-coil region" evidence="1">
    <location>
        <begin position="538"/>
        <end position="572"/>
    </location>
</feature>
<name>A0AB39WJS1_9FLAO</name>
<dbReference type="InterPro" id="IPR027417">
    <property type="entry name" value="P-loop_NTPase"/>
</dbReference>
<feature type="transmembrane region" description="Helical" evidence="2">
    <location>
        <begin position="196"/>
        <end position="214"/>
    </location>
</feature>
<dbReference type="SUPFAM" id="SSF52540">
    <property type="entry name" value="P-loop containing nucleoside triphosphate hydrolases"/>
    <property type="match status" value="1"/>
</dbReference>
<evidence type="ECO:0000259" key="3">
    <source>
        <dbReference type="Pfam" id="PF20693"/>
    </source>
</evidence>
<protein>
    <recommendedName>
        <fullName evidence="3">YobI-like P-loop NTPase domain-containing protein</fullName>
    </recommendedName>
</protein>
<evidence type="ECO:0000313" key="4">
    <source>
        <dbReference type="EMBL" id="XDV01693.1"/>
    </source>
</evidence>